<dbReference type="RefSeq" id="WP_156925091.1">
    <property type="nucleotide sequence ID" value="NZ_FOXR01000009.1"/>
</dbReference>
<dbReference type="STRING" id="937334.SAMN05444406_1095"/>
<dbReference type="AlphaFoldDB" id="A0A1I5UXJ6"/>
<protein>
    <submittedName>
        <fullName evidence="1">Uncharacterized protein</fullName>
    </submittedName>
</protein>
<name>A0A1I5UXJ6_9FIRM</name>
<dbReference type="EMBL" id="FOXR01000009">
    <property type="protein sequence ID" value="SFP99939.1"/>
    <property type="molecule type" value="Genomic_DNA"/>
</dbReference>
<keyword evidence="2" id="KW-1185">Reference proteome</keyword>
<evidence type="ECO:0000313" key="2">
    <source>
        <dbReference type="Proteomes" id="UP000198577"/>
    </source>
</evidence>
<accession>A0A1I5UXJ6</accession>
<proteinExistence type="predicted"/>
<sequence>MRGIWRYAKCDVQEKGIFSGVRGGYFVVRSLSADKVYSRLKLAEG</sequence>
<organism evidence="1 2">
    <name type="scientific">Caldicoprobacter faecalis</name>
    <dbReference type="NCBI Taxonomy" id="937334"/>
    <lineage>
        <taxon>Bacteria</taxon>
        <taxon>Bacillati</taxon>
        <taxon>Bacillota</taxon>
        <taxon>Clostridia</taxon>
        <taxon>Caldicoprobacterales</taxon>
        <taxon>Caldicoprobacteraceae</taxon>
        <taxon>Caldicoprobacter</taxon>
    </lineage>
</organism>
<gene>
    <name evidence="1" type="ORF">SAMN05444406_1095</name>
</gene>
<dbReference type="Proteomes" id="UP000198577">
    <property type="component" value="Unassembled WGS sequence"/>
</dbReference>
<reference evidence="1 2" key="1">
    <citation type="submission" date="2016-10" db="EMBL/GenBank/DDBJ databases">
        <authorList>
            <person name="de Groot N.N."/>
        </authorList>
    </citation>
    <scope>NUCLEOTIDE SEQUENCE [LARGE SCALE GENOMIC DNA]</scope>
    <source>
        <strain evidence="1 2">DSM 20678</strain>
    </source>
</reference>
<evidence type="ECO:0000313" key="1">
    <source>
        <dbReference type="EMBL" id="SFP99939.1"/>
    </source>
</evidence>